<dbReference type="PANTHER" id="PTHR23314">
    <property type="entry name" value="SPERM-ASSOCIATED ANTIGEN 6 ARMADILLO REPEAT-CONTAINING"/>
    <property type="match status" value="1"/>
</dbReference>
<dbReference type="InterPro" id="IPR011989">
    <property type="entry name" value="ARM-like"/>
</dbReference>
<accession>I7BAE0</accession>
<organism evidence="1">
    <name type="scientific">Marsilea vestita</name>
    <name type="common">Hairy water-clover</name>
    <dbReference type="NCBI Taxonomy" id="59764"/>
    <lineage>
        <taxon>Eukaryota</taxon>
        <taxon>Viridiplantae</taxon>
        <taxon>Streptophyta</taxon>
        <taxon>Embryophyta</taxon>
        <taxon>Tracheophyta</taxon>
        <taxon>Polypodiopsida</taxon>
        <taxon>Polypodiidae</taxon>
        <taxon>Salviniales</taxon>
        <taxon>Marsileaceae</taxon>
        <taxon>Marsilea</taxon>
    </lineage>
</organism>
<evidence type="ECO:0000313" key="1">
    <source>
        <dbReference type="EMBL" id="AFO37823.1"/>
    </source>
</evidence>
<dbReference type="GO" id="GO:0015630">
    <property type="term" value="C:microtubule cytoskeleton"/>
    <property type="evidence" value="ECO:0007669"/>
    <property type="project" value="TreeGrafter"/>
</dbReference>
<dbReference type="GO" id="GO:0008017">
    <property type="term" value="F:microtubule binding"/>
    <property type="evidence" value="ECO:0007669"/>
    <property type="project" value="TreeGrafter"/>
</dbReference>
<dbReference type="SMART" id="SM00185">
    <property type="entry name" value="ARM"/>
    <property type="match status" value="7"/>
</dbReference>
<proteinExistence type="evidence at transcript level"/>
<dbReference type="EMBL" id="JX126953">
    <property type="protein sequence ID" value="AFN42843.1"/>
    <property type="molecule type" value="mRNA"/>
</dbReference>
<protein>
    <submittedName>
        <fullName evidence="1">SPAG6-like protein</fullName>
    </submittedName>
</protein>
<dbReference type="GO" id="GO:0003341">
    <property type="term" value="P:cilium movement"/>
    <property type="evidence" value="ECO:0007669"/>
    <property type="project" value="TreeGrafter"/>
</dbReference>
<name>I7BAE0_MARVE</name>
<dbReference type="InterPro" id="IPR000225">
    <property type="entry name" value="Armadillo"/>
</dbReference>
<dbReference type="Gene3D" id="1.25.10.10">
    <property type="entry name" value="Leucine-rich Repeat Variant"/>
    <property type="match status" value="2"/>
</dbReference>
<dbReference type="PANTHER" id="PTHR23314:SF0">
    <property type="entry name" value="SPERM-ASSOCIATED ANTIGEN 6"/>
    <property type="match status" value="1"/>
</dbReference>
<dbReference type="EMBL" id="JX135101">
    <property type="protein sequence ID" value="AFO37823.1"/>
    <property type="molecule type" value="Genomic_DNA"/>
</dbReference>
<dbReference type="SUPFAM" id="SSF48371">
    <property type="entry name" value="ARM repeat"/>
    <property type="match status" value="2"/>
</dbReference>
<dbReference type="InterPro" id="IPR016024">
    <property type="entry name" value="ARM-type_fold"/>
</dbReference>
<sequence>MATTRAILQVLDNYQKCKLDFVEAICELSTKEQNVEVLHSSGVLQFLKPLLLDTIPHVQQAAAFALGRMANFSEDLAIGIVDNNIHYQALRSLKELNRYNKKPAACMLGGIAKHNSQLAQEIVDIGSVEQIVLCLEEFEPGVKEVGCSAVGYIAKHGLNFAESVINAKAVPLLVISIQDTDLALRRASVLALAEIAKHGANVAQVVVDATAVPLLATLITHPDAKLKRNACYCLSSISKHSPELANIVVGAGIFPKIYISLKDADPQVRRNAAILIREVCKHTPTLAQIVVGGGGAAAIVENVTDTRGSERLPSIMTMGFIASFSETFADMLVSLNGIPPLVDALNTEPEDHIKSACVWSLGHIARHTSTNALSVAQCGALQKIVVLLLSPRSCEDLKSKCVKTLKGVIQKLRHLPALDALLQGPKLPEDLLKLLVLQLEKILENDEDGRTHFVTSGGFEKLQKSSIEPDNELKQSIEHINTFYPVEIVQYYSPNYPDLLLRKVIRGES</sequence>
<dbReference type="AlphaFoldDB" id="I7BAE0"/>
<dbReference type="Pfam" id="PF00514">
    <property type="entry name" value="Arm"/>
    <property type="match status" value="2"/>
</dbReference>
<reference evidence="1" key="1">
    <citation type="submission" date="2012-06" db="EMBL/GenBank/DDBJ databases">
        <authorList>
            <person name="Boothby T.C."/>
            <person name="Wolniak S.M."/>
        </authorList>
    </citation>
    <scope>NUCLEOTIDE SEQUENCE</scope>
</reference>